<dbReference type="EMBL" id="JBBNAE010000010">
    <property type="protein sequence ID" value="KAK9091212.1"/>
    <property type="molecule type" value="Genomic_DNA"/>
</dbReference>
<proteinExistence type="inferred from homology"/>
<dbReference type="InterPro" id="IPR001128">
    <property type="entry name" value="Cyt_P450"/>
</dbReference>
<evidence type="ECO:0000313" key="10">
    <source>
        <dbReference type="EMBL" id="KAK9091212.1"/>
    </source>
</evidence>
<sequence>MGCNLPLFFFTTVVPPKPTLTGVALAVVTVVVAVVASSLLLKLSDDVSGDVTGAAGLAGGGVGHGVASEFGAITNVSSNREIKATNLQNFVVANMDLTLCCRVKEAFKLPPGPLGFPIIGNLHRLGDLPHRDLQRLSNKYGPIMHLKLGQVPTIVVSTSEVAKLFFKTHDAVFASRPKTQFGNYISYGNKGVAPAQYGPYWRNMRRLCTTELLTNAKIEMFNDVRREELISLVEELKVAANAGAVVGGLTHRNKSFSRDLDKLLMIIIHEHEKHPRDGNQMDIIDVMLSLMDSNNAKDVQFDLEDIKAIVVDLILAGIDTSATTISWVSLR</sequence>
<evidence type="ECO:0008006" key="12">
    <source>
        <dbReference type="Google" id="ProtNLM"/>
    </source>
</evidence>
<evidence type="ECO:0000313" key="11">
    <source>
        <dbReference type="Proteomes" id="UP001417504"/>
    </source>
</evidence>
<dbReference type="PANTHER" id="PTHR47943">
    <property type="entry name" value="CYTOCHROME P450 93A3-LIKE"/>
    <property type="match status" value="1"/>
</dbReference>
<evidence type="ECO:0000256" key="2">
    <source>
        <dbReference type="ARBA" id="ARBA00004370"/>
    </source>
</evidence>
<evidence type="ECO:0000256" key="6">
    <source>
        <dbReference type="ARBA" id="ARBA00023002"/>
    </source>
</evidence>
<dbReference type="InterPro" id="IPR036396">
    <property type="entry name" value="Cyt_P450_sf"/>
</dbReference>
<dbReference type="SUPFAM" id="SSF48264">
    <property type="entry name" value="Cytochrome P450"/>
    <property type="match status" value="1"/>
</dbReference>
<dbReference type="GO" id="GO:0005506">
    <property type="term" value="F:iron ion binding"/>
    <property type="evidence" value="ECO:0007669"/>
    <property type="project" value="InterPro"/>
</dbReference>
<evidence type="ECO:0000256" key="9">
    <source>
        <dbReference type="ARBA" id="ARBA00023136"/>
    </source>
</evidence>
<organism evidence="10 11">
    <name type="scientific">Stephania japonica</name>
    <dbReference type="NCBI Taxonomy" id="461633"/>
    <lineage>
        <taxon>Eukaryota</taxon>
        <taxon>Viridiplantae</taxon>
        <taxon>Streptophyta</taxon>
        <taxon>Embryophyta</taxon>
        <taxon>Tracheophyta</taxon>
        <taxon>Spermatophyta</taxon>
        <taxon>Magnoliopsida</taxon>
        <taxon>Ranunculales</taxon>
        <taxon>Menispermaceae</taxon>
        <taxon>Menispermoideae</taxon>
        <taxon>Cissampelideae</taxon>
        <taxon>Stephania</taxon>
    </lineage>
</organism>
<reference evidence="10 11" key="1">
    <citation type="submission" date="2024-01" db="EMBL/GenBank/DDBJ databases">
        <title>Genome assemblies of Stephania.</title>
        <authorList>
            <person name="Yang L."/>
        </authorList>
    </citation>
    <scope>NUCLEOTIDE SEQUENCE [LARGE SCALE GENOMIC DNA]</scope>
    <source>
        <strain evidence="10">QJT</strain>
        <tissue evidence="10">Leaf</tissue>
    </source>
</reference>
<dbReference type="Gene3D" id="1.10.630.10">
    <property type="entry name" value="Cytochrome P450"/>
    <property type="match status" value="2"/>
</dbReference>
<comment type="cofactor">
    <cofactor evidence="1">
        <name>heme</name>
        <dbReference type="ChEBI" id="CHEBI:30413"/>
    </cofactor>
</comment>
<gene>
    <name evidence="10" type="ORF">Sjap_024389</name>
</gene>
<dbReference type="PANTHER" id="PTHR47943:SF2">
    <property type="entry name" value="CYTOCHROME P450"/>
    <property type="match status" value="1"/>
</dbReference>
<accession>A0AAP0HNN6</accession>
<comment type="subcellular location">
    <subcellularLocation>
        <location evidence="2">Membrane</location>
    </subcellularLocation>
</comment>
<keyword evidence="11" id="KW-1185">Reference proteome</keyword>
<dbReference type="GO" id="GO:0044550">
    <property type="term" value="P:secondary metabolite biosynthetic process"/>
    <property type="evidence" value="ECO:0007669"/>
    <property type="project" value="UniProtKB-ARBA"/>
</dbReference>
<evidence type="ECO:0000256" key="7">
    <source>
        <dbReference type="ARBA" id="ARBA00023004"/>
    </source>
</evidence>
<evidence type="ECO:0000256" key="3">
    <source>
        <dbReference type="ARBA" id="ARBA00010617"/>
    </source>
</evidence>
<keyword evidence="9" id="KW-0472">Membrane</keyword>
<name>A0AAP0HNN6_9MAGN</name>
<dbReference type="GO" id="GO:0016020">
    <property type="term" value="C:membrane"/>
    <property type="evidence" value="ECO:0007669"/>
    <property type="project" value="UniProtKB-SubCell"/>
</dbReference>
<keyword evidence="4" id="KW-0349">Heme</keyword>
<dbReference type="AlphaFoldDB" id="A0AAP0HNN6"/>
<dbReference type="Pfam" id="PF00067">
    <property type="entry name" value="p450"/>
    <property type="match status" value="2"/>
</dbReference>
<protein>
    <recommendedName>
        <fullName evidence="12">Cytochrome P450</fullName>
    </recommendedName>
</protein>
<dbReference type="GO" id="GO:0004497">
    <property type="term" value="F:monooxygenase activity"/>
    <property type="evidence" value="ECO:0007669"/>
    <property type="project" value="UniProtKB-KW"/>
</dbReference>
<comment type="similarity">
    <text evidence="3">Belongs to the cytochrome P450 family.</text>
</comment>
<dbReference type="GO" id="GO:0016705">
    <property type="term" value="F:oxidoreductase activity, acting on paired donors, with incorporation or reduction of molecular oxygen"/>
    <property type="evidence" value="ECO:0007669"/>
    <property type="project" value="InterPro"/>
</dbReference>
<keyword evidence="5" id="KW-0479">Metal-binding</keyword>
<comment type="caution">
    <text evidence="10">The sequence shown here is derived from an EMBL/GenBank/DDBJ whole genome shotgun (WGS) entry which is preliminary data.</text>
</comment>
<keyword evidence="8" id="KW-0503">Monooxygenase</keyword>
<evidence type="ECO:0000256" key="4">
    <source>
        <dbReference type="ARBA" id="ARBA00022617"/>
    </source>
</evidence>
<keyword evidence="7" id="KW-0408">Iron</keyword>
<evidence type="ECO:0000256" key="5">
    <source>
        <dbReference type="ARBA" id="ARBA00022723"/>
    </source>
</evidence>
<evidence type="ECO:0000256" key="1">
    <source>
        <dbReference type="ARBA" id="ARBA00001971"/>
    </source>
</evidence>
<evidence type="ECO:0000256" key="8">
    <source>
        <dbReference type="ARBA" id="ARBA00023033"/>
    </source>
</evidence>
<keyword evidence="6" id="KW-0560">Oxidoreductase</keyword>
<dbReference type="GO" id="GO:0020037">
    <property type="term" value="F:heme binding"/>
    <property type="evidence" value="ECO:0007669"/>
    <property type="project" value="InterPro"/>
</dbReference>
<dbReference type="Proteomes" id="UP001417504">
    <property type="component" value="Unassembled WGS sequence"/>
</dbReference>